<reference evidence="2 3" key="1">
    <citation type="submission" date="2017-09" db="EMBL/GenBank/DDBJ databases">
        <authorList>
            <consortium name="International Durum Wheat Genome Sequencing Consortium (IDWGSC)"/>
            <person name="Milanesi L."/>
        </authorList>
    </citation>
    <scope>NUCLEOTIDE SEQUENCE [LARGE SCALE GENOMIC DNA]</scope>
    <source>
        <strain evidence="3">cv. Svevo</strain>
    </source>
</reference>
<feature type="region of interest" description="Disordered" evidence="1">
    <location>
        <begin position="1"/>
        <end position="83"/>
    </location>
</feature>
<proteinExistence type="predicted"/>
<sequence>MVAAPAIGSRRSEIGALSSSGRRTPSLPPRSRHEHPKPPGPEAASRFSGIDTPPSASRKITDRNRQRRPLRSPTHPLEMKAFV</sequence>
<evidence type="ECO:0000313" key="3">
    <source>
        <dbReference type="Proteomes" id="UP000324705"/>
    </source>
</evidence>
<gene>
    <name evidence="2" type="ORF">TRITD_2Bv1G229550</name>
</gene>
<dbReference type="AlphaFoldDB" id="A0A9R1RSG9"/>
<accession>A0A9R1RSG9</accession>
<keyword evidence="3" id="KW-1185">Reference proteome</keyword>
<dbReference type="EMBL" id="LT934114">
    <property type="protein sequence ID" value="VAH52462.1"/>
    <property type="molecule type" value="Genomic_DNA"/>
</dbReference>
<organism evidence="2 3">
    <name type="scientific">Triticum turgidum subsp. durum</name>
    <name type="common">Durum wheat</name>
    <name type="synonym">Triticum durum</name>
    <dbReference type="NCBI Taxonomy" id="4567"/>
    <lineage>
        <taxon>Eukaryota</taxon>
        <taxon>Viridiplantae</taxon>
        <taxon>Streptophyta</taxon>
        <taxon>Embryophyta</taxon>
        <taxon>Tracheophyta</taxon>
        <taxon>Spermatophyta</taxon>
        <taxon>Magnoliopsida</taxon>
        <taxon>Liliopsida</taxon>
        <taxon>Poales</taxon>
        <taxon>Poaceae</taxon>
        <taxon>BOP clade</taxon>
        <taxon>Pooideae</taxon>
        <taxon>Triticodae</taxon>
        <taxon>Triticeae</taxon>
        <taxon>Triticinae</taxon>
        <taxon>Triticum</taxon>
    </lineage>
</organism>
<dbReference type="Gramene" id="TRITD2Bv1G229550.1">
    <property type="protein sequence ID" value="TRITD2Bv1G229550.1"/>
    <property type="gene ID" value="TRITD2Bv1G229550"/>
</dbReference>
<dbReference type="Proteomes" id="UP000324705">
    <property type="component" value="Chromosome 2B"/>
</dbReference>
<protein>
    <submittedName>
        <fullName evidence="2">Uncharacterized protein</fullName>
    </submittedName>
</protein>
<name>A0A9R1RSG9_TRITD</name>
<evidence type="ECO:0000256" key="1">
    <source>
        <dbReference type="SAM" id="MobiDB-lite"/>
    </source>
</evidence>
<evidence type="ECO:0000313" key="2">
    <source>
        <dbReference type="EMBL" id="VAH52462.1"/>
    </source>
</evidence>